<dbReference type="InterPro" id="IPR036259">
    <property type="entry name" value="MFS_trans_sf"/>
</dbReference>
<dbReference type="InterPro" id="IPR005828">
    <property type="entry name" value="MFS_sugar_transport-like"/>
</dbReference>
<dbReference type="PANTHER" id="PTHR24064">
    <property type="entry name" value="SOLUTE CARRIER FAMILY 22 MEMBER"/>
    <property type="match status" value="1"/>
</dbReference>
<evidence type="ECO:0000313" key="7">
    <source>
        <dbReference type="Proteomes" id="UP000694865"/>
    </source>
</evidence>
<name>A0ABM0MVB3_SACKO</name>
<feature type="domain" description="Major facilitator superfamily (MFS) profile" evidence="6">
    <location>
        <begin position="1"/>
        <end position="454"/>
    </location>
</feature>
<comment type="subcellular location">
    <subcellularLocation>
        <location evidence="1">Membrane</location>
        <topology evidence="1">Multi-pass membrane protein</topology>
    </subcellularLocation>
</comment>
<proteinExistence type="predicted"/>
<feature type="transmembrane region" description="Helical" evidence="5">
    <location>
        <begin position="313"/>
        <end position="334"/>
    </location>
</feature>
<evidence type="ECO:0000256" key="5">
    <source>
        <dbReference type="SAM" id="Phobius"/>
    </source>
</evidence>
<dbReference type="SUPFAM" id="SSF103473">
    <property type="entry name" value="MFS general substrate transporter"/>
    <property type="match status" value="1"/>
</dbReference>
<evidence type="ECO:0000256" key="3">
    <source>
        <dbReference type="ARBA" id="ARBA00022989"/>
    </source>
</evidence>
<evidence type="ECO:0000259" key="6">
    <source>
        <dbReference type="PROSITE" id="PS50850"/>
    </source>
</evidence>
<feature type="transmembrane region" description="Helical" evidence="5">
    <location>
        <begin position="367"/>
        <end position="389"/>
    </location>
</feature>
<dbReference type="InterPro" id="IPR020846">
    <property type="entry name" value="MFS_dom"/>
</dbReference>
<feature type="transmembrane region" description="Helical" evidence="5">
    <location>
        <begin position="432"/>
        <end position="449"/>
    </location>
</feature>
<keyword evidence="7" id="KW-1185">Reference proteome</keyword>
<dbReference type="Pfam" id="PF00083">
    <property type="entry name" value="Sugar_tr"/>
    <property type="match status" value="1"/>
</dbReference>
<dbReference type="PROSITE" id="PS50850">
    <property type="entry name" value="MFS"/>
    <property type="match status" value="1"/>
</dbReference>
<evidence type="ECO:0000313" key="8">
    <source>
        <dbReference type="RefSeq" id="XP_006823954.1"/>
    </source>
</evidence>
<keyword evidence="3 5" id="KW-1133">Transmembrane helix</keyword>
<feature type="transmembrane region" description="Helical" evidence="5">
    <location>
        <begin position="132"/>
        <end position="153"/>
    </location>
</feature>
<evidence type="ECO:0000256" key="1">
    <source>
        <dbReference type="ARBA" id="ARBA00004141"/>
    </source>
</evidence>
<dbReference type="Gene3D" id="1.20.1250.20">
    <property type="entry name" value="MFS general substrate transporter like domains"/>
    <property type="match status" value="1"/>
</dbReference>
<feature type="transmembrane region" description="Helical" evidence="5">
    <location>
        <begin position="102"/>
        <end position="126"/>
    </location>
</feature>
<reference evidence="8" key="1">
    <citation type="submission" date="2025-08" db="UniProtKB">
        <authorList>
            <consortium name="RefSeq"/>
        </authorList>
    </citation>
    <scope>IDENTIFICATION</scope>
    <source>
        <tissue evidence="8">Testes</tissue>
    </source>
</reference>
<feature type="transmembrane region" description="Helical" evidence="5">
    <location>
        <begin position="189"/>
        <end position="207"/>
    </location>
</feature>
<keyword evidence="4 5" id="KW-0472">Membrane</keyword>
<sequence>MSDNRCQPNSCFRYDIHPRNTSERVEKHNNNTMMCETEMPRTACDSGWSFDVANHRTSTVTEWDLVCDRGWLREFAQATVQMGILAGTVVVSPLSDRHGRRLYIFIALSCNILFSVCSAFAPYFPIFLICQFLYGGTFVGSYVIAFSYVLEWIGPSRRAFACNSVVVFYSFGYASLAGLAYLIRDWRQLCLVLSLPQIFMLAYIWCIPESPRWLMSRGDIKEAEVIILKAARVNKADISLLLPKLRHYYQEERNKRIDSKSTNNCKKQLNFFDLLRTPVLRKRCLNIFCHWIAVAFVYYGLSLNIATLPGDEYLLFFMAGIVEVPASLLAIFLIDRFGRPIPLCSFFIVAGAGCIGCQFFPEDLNHLSIAVAMIGKLGAAAAFWTTYIYTSELIPTVLRASGLGAATCFGRLGSIFAPFVQLLSSTWKPLSFVVYGCVSILAGMMLLLLPETMGKPLPNTIADVENSSSKFNVVTNATTEDGKDDDEKLSVWASLINLSYAAKMSNEEYSIL</sequence>
<organism evidence="7 8">
    <name type="scientific">Saccoglossus kowalevskii</name>
    <name type="common">Acorn worm</name>
    <dbReference type="NCBI Taxonomy" id="10224"/>
    <lineage>
        <taxon>Eukaryota</taxon>
        <taxon>Metazoa</taxon>
        <taxon>Hemichordata</taxon>
        <taxon>Enteropneusta</taxon>
        <taxon>Harrimaniidae</taxon>
        <taxon>Saccoglossus</taxon>
    </lineage>
</organism>
<feature type="transmembrane region" description="Helical" evidence="5">
    <location>
        <begin position="284"/>
        <end position="301"/>
    </location>
</feature>
<feature type="transmembrane region" description="Helical" evidence="5">
    <location>
        <begin position="160"/>
        <end position="183"/>
    </location>
</feature>
<dbReference type="Proteomes" id="UP000694865">
    <property type="component" value="Unplaced"/>
</dbReference>
<dbReference type="CDD" id="cd17317">
    <property type="entry name" value="MFS_SLC22"/>
    <property type="match status" value="1"/>
</dbReference>
<feature type="transmembrane region" description="Helical" evidence="5">
    <location>
        <begin position="341"/>
        <end position="361"/>
    </location>
</feature>
<gene>
    <name evidence="8" type="primary">LOC102809021</name>
</gene>
<accession>A0ABM0MVB3</accession>
<dbReference type="GeneID" id="102809021"/>
<feature type="transmembrane region" description="Helical" evidence="5">
    <location>
        <begin position="401"/>
        <end position="420"/>
    </location>
</feature>
<dbReference type="RefSeq" id="XP_006823954.1">
    <property type="nucleotide sequence ID" value="XM_006823891.1"/>
</dbReference>
<evidence type="ECO:0000256" key="4">
    <source>
        <dbReference type="ARBA" id="ARBA00023136"/>
    </source>
</evidence>
<evidence type="ECO:0000256" key="2">
    <source>
        <dbReference type="ARBA" id="ARBA00022692"/>
    </source>
</evidence>
<protein>
    <submittedName>
        <fullName evidence="8">Organic cation transporter protein-like</fullName>
    </submittedName>
</protein>
<keyword evidence="2 5" id="KW-0812">Transmembrane</keyword>